<reference evidence="1 2" key="1">
    <citation type="submission" date="2020-11" db="EMBL/GenBank/DDBJ databases">
        <title>Amino acid is mineralized and recycled by bacteria in oceanic microbiome.</title>
        <authorList>
            <person name="Zheng L.Y."/>
        </authorList>
    </citation>
    <scope>NUCLEOTIDE SEQUENCE [LARGE SCALE GENOMIC DNA]</scope>
    <source>
        <strain evidence="1 2">A32-1</strain>
    </source>
</reference>
<organism evidence="1 2">
    <name type="scientific">Microbacterium schleiferi</name>
    <dbReference type="NCBI Taxonomy" id="69362"/>
    <lineage>
        <taxon>Bacteria</taxon>
        <taxon>Bacillati</taxon>
        <taxon>Actinomycetota</taxon>
        <taxon>Actinomycetes</taxon>
        <taxon>Micrococcales</taxon>
        <taxon>Microbacteriaceae</taxon>
        <taxon>Microbacterium</taxon>
    </lineage>
</organism>
<evidence type="ECO:0000313" key="1">
    <source>
        <dbReference type="EMBL" id="QPE05301.1"/>
    </source>
</evidence>
<gene>
    <name evidence="1" type="ORF">IT882_04330</name>
</gene>
<name>A0A7S8RIE3_9MICO</name>
<evidence type="ECO:0000313" key="2">
    <source>
        <dbReference type="Proteomes" id="UP000594480"/>
    </source>
</evidence>
<dbReference type="Proteomes" id="UP000594480">
    <property type="component" value="Chromosome"/>
</dbReference>
<dbReference type="KEGG" id="msf:IT882_04330"/>
<dbReference type="RefSeq" id="WP_195693318.1">
    <property type="nucleotide sequence ID" value="NZ_CP064760.1"/>
</dbReference>
<accession>A0A7S8RIE3</accession>
<protein>
    <submittedName>
        <fullName evidence="1">Uncharacterized protein</fullName>
    </submittedName>
</protein>
<dbReference type="EMBL" id="CP064760">
    <property type="protein sequence ID" value="QPE05301.1"/>
    <property type="molecule type" value="Genomic_DNA"/>
</dbReference>
<keyword evidence="2" id="KW-1185">Reference proteome</keyword>
<proteinExistence type="predicted"/>
<dbReference type="AlphaFoldDB" id="A0A7S8RIE3"/>
<sequence length="100" mass="11601">MPVIAPLKFELRYRREAYKVVGSKLVRDAERDATLPERPPQFTPLVGDFSTVHDRASELNDAQVRSGFRHYFFFPEIHGDRFDTNHCDMCRRLAAKMSDG</sequence>